<accession>A0A397SGV8</accession>
<gene>
    <name evidence="1" type="ORF">C1645_831771</name>
</gene>
<reference evidence="1 2" key="1">
    <citation type="submission" date="2018-06" db="EMBL/GenBank/DDBJ databases">
        <title>Comparative genomics reveals the genomic features of Rhizophagus irregularis, R. cerebriforme, R. diaphanum and Gigaspora rosea, and their symbiotic lifestyle signature.</title>
        <authorList>
            <person name="Morin E."/>
            <person name="San Clemente H."/>
            <person name="Chen E.C.H."/>
            <person name="De La Providencia I."/>
            <person name="Hainaut M."/>
            <person name="Kuo A."/>
            <person name="Kohler A."/>
            <person name="Murat C."/>
            <person name="Tang N."/>
            <person name="Roy S."/>
            <person name="Loubradou J."/>
            <person name="Henrissat B."/>
            <person name="Grigoriev I.V."/>
            <person name="Corradi N."/>
            <person name="Roux C."/>
            <person name="Martin F.M."/>
        </authorList>
    </citation>
    <scope>NUCLEOTIDE SEQUENCE [LARGE SCALE GENOMIC DNA]</scope>
    <source>
        <strain evidence="1 2">DAOM 227022</strain>
    </source>
</reference>
<sequence>MTNKNKNEDNLFERTFTKRKSFTTMEEATDILEIGTLHLQKLNKQIQESKLEITKLVYECECREKENEIFDKEREKEESYALQHISKSQDQKLQESVKMHKNDLLILRKIFDEDDE</sequence>
<protein>
    <submittedName>
        <fullName evidence="1">Uncharacterized protein</fullName>
    </submittedName>
</protein>
<dbReference type="EMBL" id="QKYT01000469">
    <property type="protein sequence ID" value="RIA84782.1"/>
    <property type="molecule type" value="Genomic_DNA"/>
</dbReference>
<keyword evidence="2" id="KW-1185">Reference proteome</keyword>
<organism evidence="1 2">
    <name type="scientific">Glomus cerebriforme</name>
    <dbReference type="NCBI Taxonomy" id="658196"/>
    <lineage>
        <taxon>Eukaryota</taxon>
        <taxon>Fungi</taxon>
        <taxon>Fungi incertae sedis</taxon>
        <taxon>Mucoromycota</taxon>
        <taxon>Glomeromycotina</taxon>
        <taxon>Glomeromycetes</taxon>
        <taxon>Glomerales</taxon>
        <taxon>Glomeraceae</taxon>
        <taxon>Glomus</taxon>
    </lineage>
</organism>
<evidence type="ECO:0000313" key="2">
    <source>
        <dbReference type="Proteomes" id="UP000265703"/>
    </source>
</evidence>
<dbReference type="AlphaFoldDB" id="A0A397SGV8"/>
<evidence type="ECO:0000313" key="1">
    <source>
        <dbReference type="EMBL" id="RIA84782.1"/>
    </source>
</evidence>
<comment type="caution">
    <text evidence="1">The sequence shown here is derived from an EMBL/GenBank/DDBJ whole genome shotgun (WGS) entry which is preliminary data.</text>
</comment>
<proteinExistence type="predicted"/>
<dbReference type="OrthoDB" id="2332658at2759"/>
<name>A0A397SGV8_9GLOM</name>
<dbReference type="Proteomes" id="UP000265703">
    <property type="component" value="Unassembled WGS sequence"/>
</dbReference>